<protein>
    <submittedName>
        <fullName evidence="1">Uncharacterized protein</fullName>
    </submittedName>
</protein>
<evidence type="ECO:0000313" key="2">
    <source>
        <dbReference type="Proteomes" id="UP000770661"/>
    </source>
</evidence>
<comment type="caution">
    <text evidence="1">The sequence shown here is derived from an EMBL/GenBank/DDBJ whole genome shotgun (WGS) entry which is preliminary data.</text>
</comment>
<evidence type="ECO:0000313" key="1">
    <source>
        <dbReference type="EMBL" id="KAG0696231.1"/>
    </source>
</evidence>
<dbReference type="Proteomes" id="UP000770661">
    <property type="component" value="Unassembled WGS sequence"/>
</dbReference>
<dbReference type="EMBL" id="JACEEZ010025913">
    <property type="protein sequence ID" value="KAG0696231.1"/>
    <property type="molecule type" value="Genomic_DNA"/>
</dbReference>
<organism evidence="1 2">
    <name type="scientific">Chionoecetes opilio</name>
    <name type="common">Atlantic snow crab</name>
    <name type="synonym">Cancer opilio</name>
    <dbReference type="NCBI Taxonomy" id="41210"/>
    <lineage>
        <taxon>Eukaryota</taxon>
        <taxon>Metazoa</taxon>
        <taxon>Ecdysozoa</taxon>
        <taxon>Arthropoda</taxon>
        <taxon>Crustacea</taxon>
        <taxon>Multicrustacea</taxon>
        <taxon>Malacostraca</taxon>
        <taxon>Eumalacostraca</taxon>
        <taxon>Eucarida</taxon>
        <taxon>Decapoda</taxon>
        <taxon>Pleocyemata</taxon>
        <taxon>Brachyura</taxon>
        <taxon>Eubrachyura</taxon>
        <taxon>Majoidea</taxon>
        <taxon>Majidae</taxon>
        <taxon>Chionoecetes</taxon>
    </lineage>
</organism>
<keyword evidence="2" id="KW-1185">Reference proteome</keyword>
<name>A0A8J8WL33_CHIOP</name>
<accession>A0A8J8WL33</accession>
<sequence length="149" mass="16092">MGSLSHGDTGNTEGSTAAGSRLDQCECWIRPDEGAVLTAPQTPTSTTQHFTSLAQQLHTSLNAHPLTRLLLDDIEVNLGDEQRLQARDTGLAASRDLTDKGMMCDTGEVRLKASKRCEFGETQCEDDAEEGEGASVAKRMRTEQVVLSL</sequence>
<reference evidence="1" key="1">
    <citation type="submission" date="2020-07" db="EMBL/GenBank/DDBJ databases">
        <title>The High-quality genome of the commercially important snow crab, Chionoecetes opilio.</title>
        <authorList>
            <person name="Jeong J.-H."/>
            <person name="Ryu S."/>
        </authorList>
    </citation>
    <scope>NUCLEOTIDE SEQUENCE</scope>
    <source>
        <strain evidence="1">MADBK_172401_WGS</strain>
        <tissue evidence="1">Digestive gland</tissue>
    </source>
</reference>
<proteinExistence type="predicted"/>
<dbReference type="AlphaFoldDB" id="A0A8J8WL33"/>
<gene>
    <name evidence="1" type="ORF">GWK47_026617</name>
</gene>